<evidence type="ECO:0000256" key="3">
    <source>
        <dbReference type="SAM" id="Phobius"/>
    </source>
</evidence>
<keyword evidence="5" id="KW-1185">Reference proteome</keyword>
<dbReference type="SUPFAM" id="SSF63817">
    <property type="entry name" value="Sortase"/>
    <property type="match status" value="1"/>
</dbReference>
<dbReference type="InterPro" id="IPR005754">
    <property type="entry name" value="Sortase"/>
</dbReference>
<keyword evidence="3" id="KW-1133">Transmembrane helix</keyword>
<name>A0A4S3B0Z3_9ENTE</name>
<feature type="transmembrane region" description="Helical" evidence="3">
    <location>
        <begin position="6"/>
        <end position="28"/>
    </location>
</feature>
<evidence type="ECO:0000313" key="4">
    <source>
        <dbReference type="EMBL" id="THB60754.1"/>
    </source>
</evidence>
<keyword evidence="3" id="KW-0472">Membrane</keyword>
<keyword evidence="3" id="KW-0812">Transmembrane</keyword>
<evidence type="ECO:0000256" key="2">
    <source>
        <dbReference type="PIRSR" id="PIRSR605754-1"/>
    </source>
</evidence>
<dbReference type="Proteomes" id="UP000310506">
    <property type="component" value="Unassembled WGS sequence"/>
</dbReference>
<dbReference type="RefSeq" id="WP_136137379.1">
    <property type="nucleotide sequence ID" value="NZ_SDGV01000018.1"/>
</dbReference>
<dbReference type="Gene3D" id="2.40.260.10">
    <property type="entry name" value="Sortase"/>
    <property type="match status" value="1"/>
</dbReference>
<dbReference type="OrthoDB" id="165822at2"/>
<dbReference type="NCBIfam" id="TIGR01076">
    <property type="entry name" value="sortase_fam"/>
    <property type="match status" value="1"/>
</dbReference>
<protein>
    <submittedName>
        <fullName evidence="4">Class D sortase</fullName>
    </submittedName>
</protein>
<dbReference type="GO" id="GO:0016787">
    <property type="term" value="F:hydrolase activity"/>
    <property type="evidence" value="ECO:0007669"/>
    <property type="project" value="UniProtKB-KW"/>
</dbReference>
<dbReference type="AlphaFoldDB" id="A0A4S3B0Z3"/>
<comment type="caution">
    <text evidence="4">The sequence shown here is derived from an EMBL/GenBank/DDBJ whole genome shotgun (WGS) entry which is preliminary data.</text>
</comment>
<feature type="active site" description="Proton donor/acceptor" evidence="2">
    <location>
        <position position="138"/>
    </location>
</feature>
<dbReference type="Pfam" id="PF04203">
    <property type="entry name" value="Sortase"/>
    <property type="match status" value="1"/>
</dbReference>
<reference evidence="4 5" key="1">
    <citation type="submission" date="2019-01" db="EMBL/GenBank/DDBJ databases">
        <title>Vagococcus silagei sp. nov. isolated from brewer's grain.</title>
        <authorList>
            <person name="Guu J.-R."/>
        </authorList>
    </citation>
    <scope>NUCLEOTIDE SEQUENCE [LARGE SCALE GENOMIC DNA]</scope>
    <source>
        <strain evidence="4 5">2B-2</strain>
    </source>
</reference>
<organism evidence="4 5">
    <name type="scientific">Vagococcus silagei</name>
    <dbReference type="NCBI Taxonomy" id="2508885"/>
    <lineage>
        <taxon>Bacteria</taxon>
        <taxon>Bacillati</taxon>
        <taxon>Bacillota</taxon>
        <taxon>Bacilli</taxon>
        <taxon>Lactobacillales</taxon>
        <taxon>Enterococcaceae</taxon>
        <taxon>Vagococcus</taxon>
    </lineage>
</organism>
<dbReference type="InterPro" id="IPR023365">
    <property type="entry name" value="Sortase_dom-sf"/>
</dbReference>
<proteinExistence type="predicted"/>
<accession>A0A4S3B0Z3</accession>
<dbReference type="EMBL" id="SDGV01000018">
    <property type="protein sequence ID" value="THB60754.1"/>
    <property type="molecule type" value="Genomic_DNA"/>
</dbReference>
<sequence length="228" mass="25992">MRKNKLLAYVYMPIIFSFFSLLLLALMLSPFYKRAEVVYSAVSTKGNNETTKKKNESIFKSEAERKKIEPINNDKELPSSKIEYPLMGTQFGMVIIDKFNVQAKLIYGDSAEDLRNGVGQFNGSVFPGEKGTTLIGGHNTNELASLDKVVRGDQITIQTNYETYKYKVTDKKVLRFDDPEAIKTLYKKQDTNKVIFYTCYPIDMIGLTDERLFVYADLISGKMINAEH</sequence>
<gene>
    <name evidence="4" type="ORF">ESZ54_09200</name>
</gene>
<dbReference type="InterPro" id="IPR041999">
    <property type="entry name" value="Sortase_D_1"/>
</dbReference>
<evidence type="ECO:0000313" key="5">
    <source>
        <dbReference type="Proteomes" id="UP000310506"/>
    </source>
</evidence>
<feature type="active site" description="Acyl-thioester intermediate" evidence="2">
    <location>
        <position position="199"/>
    </location>
</feature>
<evidence type="ECO:0000256" key="1">
    <source>
        <dbReference type="ARBA" id="ARBA00022801"/>
    </source>
</evidence>
<dbReference type="CDD" id="cd05828">
    <property type="entry name" value="Sortase_D_1"/>
    <property type="match status" value="1"/>
</dbReference>
<keyword evidence="1" id="KW-0378">Hydrolase</keyword>